<accession>A0A9W6W957</accession>
<evidence type="ECO:0000259" key="6">
    <source>
        <dbReference type="PROSITE" id="PS50931"/>
    </source>
</evidence>
<proteinExistence type="inferred from homology"/>
<dbReference type="Proteomes" id="UP001165079">
    <property type="component" value="Unassembled WGS sequence"/>
</dbReference>
<protein>
    <submittedName>
        <fullName evidence="7">LysR family transcriptional regulator</fullName>
    </submittedName>
</protein>
<dbReference type="CDD" id="cd08414">
    <property type="entry name" value="PBP2_LTTR_aromatics_like"/>
    <property type="match status" value="1"/>
</dbReference>
<dbReference type="Pfam" id="PF03466">
    <property type="entry name" value="LysR_substrate"/>
    <property type="match status" value="1"/>
</dbReference>
<dbReference type="SUPFAM" id="SSF53850">
    <property type="entry name" value="Periplasmic binding protein-like II"/>
    <property type="match status" value="1"/>
</dbReference>
<evidence type="ECO:0000256" key="2">
    <source>
        <dbReference type="ARBA" id="ARBA00023015"/>
    </source>
</evidence>
<dbReference type="Gene3D" id="1.10.10.10">
    <property type="entry name" value="Winged helix-like DNA-binding domain superfamily/Winged helix DNA-binding domain"/>
    <property type="match status" value="1"/>
</dbReference>
<keyword evidence="2" id="KW-0805">Transcription regulation</keyword>
<evidence type="ECO:0000256" key="1">
    <source>
        <dbReference type="ARBA" id="ARBA00009437"/>
    </source>
</evidence>
<dbReference type="PANTHER" id="PTHR30346:SF0">
    <property type="entry name" value="HCA OPERON TRANSCRIPTIONAL ACTIVATOR HCAR"/>
    <property type="match status" value="1"/>
</dbReference>
<dbReference type="GO" id="GO:0003677">
    <property type="term" value="F:DNA binding"/>
    <property type="evidence" value="ECO:0007669"/>
    <property type="project" value="UniProtKB-KW"/>
</dbReference>
<organism evidence="7 8">
    <name type="scientific">Actinorhabdospora filicis</name>
    <dbReference type="NCBI Taxonomy" id="1785913"/>
    <lineage>
        <taxon>Bacteria</taxon>
        <taxon>Bacillati</taxon>
        <taxon>Actinomycetota</taxon>
        <taxon>Actinomycetes</taxon>
        <taxon>Micromonosporales</taxon>
        <taxon>Micromonosporaceae</taxon>
        <taxon>Actinorhabdospora</taxon>
    </lineage>
</organism>
<keyword evidence="8" id="KW-1185">Reference proteome</keyword>
<feature type="region of interest" description="Disordered" evidence="5">
    <location>
        <begin position="293"/>
        <end position="314"/>
    </location>
</feature>
<comment type="similarity">
    <text evidence="1">Belongs to the LysR transcriptional regulatory family.</text>
</comment>
<gene>
    <name evidence="7" type="ORF">Afil01_30360</name>
</gene>
<reference evidence="7" key="1">
    <citation type="submission" date="2023-03" db="EMBL/GenBank/DDBJ databases">
        <title>Actinorhabdospora filicis NBRC 111898.</title>
        <authorList>
            <person name="Ichikawa N."/>
            <person name="Sato H."/>
            <person name="Tonouchi N."/>
        </authorList>
    </citation>
    <scope>NUCLEOTIDE SEQUENCE</scope>
    <source>
        <strain evidence="7">NBRC 111898</strain>
    </source>
</reference>
<dbReference type="SUPFAM" id="SSF46785">
    <property type="entry name" value="Winged helix' DNA-binding domain"/>
    <property type="match status" value="1"/>
</dbReference>
<dbReference type="InterPro" id="IPR036390">
    <property type="entry name" value="WH_DNA-bd_sf"/>
</dbReference>
<evidence type="ECO:0000256" key="4">
    <source>
        <dbReference type="ARBA" id="ARBA00023163"/>
    </source>
</evidence>
<name>A0A9W6W957_9ACTN</name>
<dbReference type="InterPro" id="IPR000847">
    <property type="entry name" value="LysR_HTH_N"/>
</dbReference>
<dbReference type="GO" id="GO:0003700">
    <property type="term" value="F:DNA-binding transcription factor activity"/>
    <property type="evidence" value="ECO:0007669"/>
    <property type="project" value="InterPro"/>
</dbReference>
<dbReference type="AlphaFoldDB" id="A0A9W6W957"/>
<dbReference type="GO" id="GO:0032993">
    <property type="term" value="C:protein-DNA complex"/>
    <property type="evidence" value="ECO:0007669"/>
    <property type="project" value="TreeGrafter"/>
</dbReference>
<dbReference type="Gene3D" id="3.40.190.10">
    <property type="entry name" value="Periplasmic binding protein-like II"/>
    <property type="match status" value="2"/>
</dbReference>
<evidence type="ECO:0000256" key="5">
    <source>
        <dbReference type="SAM" id="MobiDB-lite"/>
    </source>
</evidence>
<dbReference type="PANTHER" id="PTHR30346">
    <property type="entry name" value="TRANSCRIPTIONAL DUAL REGULATOR HCAR-RELATED"/>
    <property type="match status" value="1"/>
</dbReference>
<dbReference type="EMBL" id="BSTX01000002">
    <property type="protein sequence ID" value="GLZ78229.1"/>
    <property type="molecule type" value="Genomic_DNA"/>
</dbReference>
<dbReference type="InterPro" id="IPR036388">
    <property type="entry name" value="WH-like_DNA-bd_sf"/>
</dbReference>
<evidence type="ECO:0000256" key="3">
    <source>
        <dbReference type="ARBA" id="ARBA00023125"/>
    </source>
</evidence>
<dbReference type="Pfam" id="PF00126">
    <property type="entry name" value="HTH_1"/>
    <property type="match status" value="1"/>
</dbReference>
<feature type="domain" description="HTH lysR-type" evidence="6">
    <location>
        <begin position="1"/>
        <end position="59"/>
    </location>
</feature>
<keyword evidence="4" id="KW-0804">Transcription</keyword>
<sequence>MDLLRHLRYFLAVCEERHFGRAAERLGMAQPPLSQRVKRLEDELGVRLFDRDPRGVRLTAAGRALREEATALLARAERAVDRTRRAHAGEIGVLRAGVPADLPGRVLAAIVDAFAVRRPELGLDLQELGTGEQLRLLAERELDAGLLRLPADLAGHDVLAEPVQPLGVVLPRESPLAARAELALSDLDGLDLVARPRASAPGFHDEVLAVCREHGFVPGRVHHAQNPEFMLGLVLSGRGVCFDTGEVARKEARAVWRPITGGVLVARSAVVAPAGHAHPASVDFAAAVTEALSGPPAPTREQAPVRPWDAVYGE</sequence>
<evidence type="ECO:0000313" key="7">
    <source>
        <dbReference type="EMBL" id="GLZ78229.1"/>
    </source>
</evidence>
<dbReference type="RefSeq" id="WP_285663396.1">
    <property type="nucleotide sequence ID" value="NZ_BSTX01000002.1"/>
</dbReference>
<comment type="caution">
    <text evidence="7">The sequence shown here is derived from an EMBL/GenBank/DDBJ whole genome shotgun (WGS) entry which is preliminary data.</text>
</comment>
<keyword evidence="3" id="KW-0238">DNA-binding</keyword>
<evidence type="ECO:0000313" key="8">
    <source>
        <dbReference type="Proteomes" id="UP001165079"/>
    </source>
</evidence>
<dbReference type="PROSITE" id="PS50931">
    <property type="entry name" value="HTH_LYSR"/>
    <property type="match status" value="1"/>
</dbReference>
<dbReference type="FunFam" id="1.10.10.10:FF:000001">
    <property type="entry name" value="LysR family transcriptional regulator"/>
    <property type="match status" value="1"/>
</dbReference>
<dbReference type="PRINTS" id="PR00039">
    <property type="entry name" value="HTHLYSR"/>
</dbReference>
<dbReference type="InterPro" id="IPR005119">
    <property type="entry name" value="LysR_subst-bd"/>
</dbReference>